<evidence type="ECO:0000313" key="2">
    <source>
        <dbReference type="Proteomes" id="UP000886501"/>
    </source>
</evidence>
<dbReference type="EMBL" id="MU118120">
    <property type="protein sequence ID" value="KAF9644774.1"/>
    <property type="molecule type" value="Genomic_DNA"/>
</dbReference>
<proteinExistence type="predicted"/>
<organism evidence="1 2">
    <name type="scientific">Thelephora ganbajun</name>
    <name type="common">Ganba fungus</name>
    <dbReference type="NCBI Taxonomy" id="370292"/>
    <lineage>
        <taxon>Eukaryota</taxon>
        <taxon>Fungi</taxon>
        <taxon>Dikarya</taxon>
        <taxon>Basidiomycota</taxon>
        <taxon>Agaricomycotina</taxon>
        <taxon>Agaricomycetes</taxon>
        <taxon>Thelephorales</taxon>
        <taxon>Thelephoraceae</taxon>
        <taxon>Thelephora</taxon>
    </lineage>
</organism>
<sequence length="103" mass="10922">MSRLVLSTDYTPSLVKFTLVNDITRITKTTWFDSLLPTPGEIKVKTGQSSSHLHPSLTFNTSFTSGGTGLLGYATFPDGYTDTPKLGGVTILYSSVPGGTSAC</sequence>
<reference evidence="1" key="1">
    <citation type="submission" date="2019-10" db="EMBL/GenBank/DDBJ databases">
        <authorList>
            <consortium name="DOE Joint Genome Institute"/>
            <person name="Kuo A."/>
            <person name="Miyauchi S."/>
            <person name="Kiss E."/>
            <person name="Drula E."/>
            <person name="Kohler A."/>
            <person name="Sanchez-Garcia M."/>
            <person name="Andreopoulos B."/>
            <person name="Barry K.W."/>
            <person name="Bonito G."/>
            <person name="Buee M."/>
            <person name="Carver A."/>
            <person name="Chen C."/>
            <person name="Cichocki N."/>
            <person name="Clum A."/>
            <person name="Culley D."/>
            <person name="Crous P.W."/>
            <person name="Fauchery L."/>
            <person name="Girlanda M."/>
            <person name="Hayes R."/>
            <person name="Keri Z."/>
            <person name="Labutti K."/>
            <person name="Lipzen A."/>
            <person name="Lombard V."/>
            <person name="Magnuson J."/>
            <person name="Maillard F."/>
            <person name="Morin E."/>
            <person name="Murat C."/>
            <person name="Nolan M."/>
            <person name="Ohm R."/>
            <person name="Pangilinan J."/>
            <person name="Pereira M."/>
            <person name="Perotto S."/>
            <person name="Peter M."/>
            <person name="Riley R."/>
            <person name="Sitrit Y."/>
            <person name="Stielow B."/>
            <person name="Szollosi G."/>
            <person name="Zifcakova L."/>
            <person name="Stursova M."/>
            <person name="Spatafora J.W."/>
            <person name="Tedersoo L."/>
            <person name="Vaario L.-M."/>
            <person name="Yamada A."/>
            <person name="Yan M."/>
            <person name="Wang P."/>
            <person name="Xu J."/>
            <person name="Bruns T."/>
            <person name="Baldrian P."/>
            <person name="Vilgalys R."/>
            <person name="Henrissat B."/>
            <person name="Grigoriev I.V."/>
            <person name="Hibbett D."/>
            <person name="Nagy L.G."/>
            <person name="Martin F.M."/>
        </authorList>
    </citation>
    <scope>NUCLEOTIDE SEQUENCE</scope>
    <source>
        <strain evidence="1">P2</strain>
    </source>
</reference>
<dbReference type="Proteomes" id="UP000886501">
    <property type="component" value="Unassembled WGS sequence"/>
</dbReference>
<gene>
    <name evidence="1" type="ORF">BDM02DRAFT_3190304</name>
</gene>
<reference evidence="1" key="2">
    <citation type="journal article" date="2020" name="Nat. Commun.">
        <title>Large-scale genome sequencing of mycorrhizal fungi provides insights into the early evolution of symbiotic traits.</title>
        <authorList>
            <person name="Miyauchi S."/>
            <person name="Kiss E."/>
            <person name="Kuo A."/>
            <person name="Drula E."/>
            <person name="Kohler A."/>
            <person name="Sanchez-Garcia M."/>
            <person name="Morin E."/>
            <person name="Andreopoulos B."/>
            <person name="Barry K.W."/>
            <person name="Bonito G."/>
            <person name="Buee M."/>
            <person name="Carver A."/>
            <person name="Chen C."/>
            <person name="Cichocki N."/>
            <person name="Clum A."/>
            <person name="Culley D."/>
            <person name="Crous P.W."/>
            <person name="Fauchery L."/>
            <person name="Girlanda M."/>
            <person name="Hayes R.D."/>
            <person name="Keri Z."/>
            <person name="LaButti K."/>
            <person name="Lipzen A."/>
            <person name="Lombard V."/>
            <person name="Magnuson J."/>
            <person name="Maillard F."/>
            <person name="Murat C."/>
            <person name="Nolan M."/>
            <person name="Ohm R.A."/>
            <person name="Pangilinan J."/>
            <person name="Pereira M.F."/>
            <person name="Perotto S."/>
            <person name="Peter M."/>
            <person name="Pfister S."/>
            <person name="Riley R."/>
            <person name="Sitrit Y."/>
            <person name="Stielow J.B."/>
            <person name="Szollosi G."/>
            <person name="Zifcakova L."/>
            <person name="Stursova M."/>
            <person name="Spatafora J.W."/>
            <person name="Tedersoo L."/>
            <person name="Vaario L.M."/>
            <person name="Yamada A."/>
            <person name="Yan M."/>
            <person name="Wang P."/>
            <person name="Xu J."/>
            <person name="Bruns T."/>
            <person name="Baldrian P."/>
            <person name="Vilgalys R."/>
            <person name="Dunand C."/>
            <person name="Henrissat B."/>
            <person name="Grigoriev I.V."/>
            <person name="Hibbett D."/>
            <person name="Nagy L.G."/>
            <person name="Martin F.M."/>
        </authorList>
    </citation>
    <scope>NUCLEOTIDE SEQUENCE</scope>
    <source>
        <strain evidence="1">P2</strain>
    </source>
</reference>
<evidence type="ECO:0000313" key="1">
    <source>
        <dbReference type="EMBL" id="KAF9644774.1"/>
    </source>
</evidence>
<protein>
    <submittedName>
        <fullName evidence="1">Uncharacterized protein</fullName>
    </submittedName>
</protein>
<keyword evidence="2" id="KW-1185">Reference proteome</keyword>
<accession>A0ACB6Z5G7</accession>
<name>A0ACB6Z5G7_THEGA</name>
<comment type="caution">
    <text evidence="1">The sequence shown here is derived from an EMBL/GenBank/DDBJ whole genome shotgun (WGS) entry which is preliminary data.</text>
</comment>